<dbReference type="InterPro" id="IPR050639">
    <property type="entry name" value="SSR_resolvase"/>
</dbReference>
<evidence type="ECO:0000313" key="5">
    <source>
        <dbReference type="EMBL" id="GAA0496848.1"/>
    </source>
</evidence>
<name>A0ABP3LCK8_9BACI</name>
<dbReference type="Gene3D" id="3.90.1750.20">
    <property type="entry name" value="Putative Large Serine Recombinase, Chain B, Domain 2"/>
    <property type="match status" value="1"/>
</dbReference>
<dbReference type="InterPro" id="IPR036162">
    <property type="entry name" value="Resolvase-like_N_sf"/>
</dbReference>
<keyword evidence="6" id="KW-1185">Reference proteome</keyword>
<dbReference type="EMBL" id="BAAADO010000005">
    <property type="protein sequence ID" value="GAA0496848.1"/>
    <property type="molecule type" value="Genomic_DNA"/>
</dbReference>
<dbReference type="InterPro" id="IPR038109">
    <property type="entry name" value="DNA_bind_recomb_sf"/>
</dbReference>
<comment type="caution">
    <text evidence="5">The sequence shown here is derived from an EMBL/GenBank/DDBJ whole genome shotgun (WGS) entry which is preliminary data.</text>
</comment>
<dbReference type="PANTHER" id="PTHR30461">
    <property type="entry name" value="DNA-INVERTASE FROM LAMBDOID PROPHAGE"/>
    <property type="match status" value="1"/>
</dbReference>
<dbReference type="RefSeq" id="WP_343841583.1">
    <property type="nucleotide sequence ID" value="NZ_BAAADO010000005.1"/>
</dbReference>
<evidence type="ECO:0008006" key="7">
    <source>
        <dbReference type="Google" id="ProtNLM"/>
    </source>
</evidence>
<dbReference type="InterPro" id="IPR006119">
    <property type="entry name" value="Resolv_N"/>
</dbReference>
<protein>
    <recommendedName>
        <fullName evidence="7">Site-specific DNA recombinase</fullName>
    </recommendedName>
</protein>
<keyword evidence="1" id="KW-0238">DNA-binding</keyword>
<dbReference type="SUPFAM" id="SSF53041">
    <property type="entry name" value="Resolvase-like"/>
    <property type="match status" value="1"/>
</dbReference>
<proteinExistence type="predicted"/>
<dbReference type="SMART" id="SM00857">
    <property type="entry name" value="Resolvase"/>
    <property type="match status" value="1"/>
</dbReference>
<sequence>MSKPENNLMYFDYEKIYKDFIAVYSRVSTAQQDIQKQIGLAEAYINNHGIPEENVIWLNDNDVSANKVGLDERNGLLELRKKIKQKQVKTIIVYSRDRLARNFYEYVALVKEFYEHNVDVIFTSTKQPAFSKKLAIEALYGIFAQSEGQNITSRKSDTQKQFPSSIFGYIREGKKKNVRYMPNPTLIKELTSFFKDVMNTKTTNDFFDILLKYKKLFRNKSYHNLLKYLCNPFYCGYMSTPYGYEKLNHVKPLISFEEFMRIQEVVKEMEQATKDAIIKASNSAVIHPTCCECKKPMIFRSSELGKSGYFVCKRKHKEIKIEVDKFNQIISEHLNPIIHAIDTDAMKGDLFSYLRKIEVKYKQELSSLNYELDSVHQQITRKYSPNCSKDFKQLVIQSRNIKKAIEIIYVEILKIDEARVGIKEHIDLIKNNLSNVLQEYDLYFLAKLFYKDVEVSNHSLIYHMALTKYFKDGDIIV</sequence>
<evidence type="ECO:0000256" key="1">
    <source>
        <dbReference type="ARBA" id="ARBA00023125"/>
    </source>
</evidence>
<dbReference type="Gene3D" id="3.40.50.1390">
    <property type="entry name" value="Resolvase, N-terminal catalytic domain"/>
    <property type="match status" value="1"/>
</dbReference>
<dbReference type="PROSITE" id="PS51736">
    <property type="entry name" value="RECOMBINASES_3"/>
    <property type="match status" value="1"/>
</dbReference>
<evidence type="ECO:0000256" key="2">
    <source>
        <dbReference type="ARBA" id="ARBA00023172"/>
    </source>
</evidence>
<dbReference type="CDD" id="cd00338">
    <property type="entry name" value="Ser_Recombinase"/>
    <property type="match status" value="1"/>
</dbReference>
<accession>A0ABP3LCK8</accession>
<reference evidence="6" key="1">
    <citation type="journal article" date="2019" name="Int. J. Syst. Evol. Microbiol.">
        <title>The Global Catalogue of Microorganisms (GCM) 10K type strain sequencing project: providing services to taxonomists for standard genome sequencing and annotation.</title>
        <authorList>
            <consortium name="The Broad Institute Genomics Platform"/>
            <consortium name="The Broad Institute Genome Sequencing Center for Infectious Disease"/>
            <person name="Wu L."/>
            <person name="Ma J."/>
        </authorList>
    </citation>
    <scope>NUCLEOTIDE SEQUENCE [LARGE SCALE GENOMIC DNA]</scope>
    <source>
        <strain evidence="6">JCM 12389</strain>
    </source>
</reference>
<dbReference type="Pfam" id="PF00239">
    <property type="entry name" value="Resolvase"/>
    <property type="match status" value="1"/>
</dbReference>
<organism evidence="5 6">
    <name type="scientific">Salinibacillus aidingensis</name>
    <dbReference type="NCBI Taxonomy" id="237684"/>
    <lineage>
        <taxon>Bacteria</taxon>
        <taxon>Bacillati</taxon>
        <taxon>Bacillota</taxon>
        <taxon>Bacilli</taxon>
        <taxon>Bacillales</taxon>
        <taxon>Bacillaceae</taxon>
        <taxon>Salinibacillus</taxon>
    </lineage>
</organism>
<feature type="domain" description="Recombinase" evidence="4">
    <location>
        <begin position="166"/>
        <end position="272"/>
    </location>
</feature>
<evidence type="ECO:0000313" key="6">
    <source>
        <dbReference type="Proteomes" id="UP001500880"/>
    </source>
</evidence>
<dbReference type="InterPro" id="IPR011109">
    <property type="entry name" value="DNA_bind_recombinase_dom"/>
</dbReference>
<dbReference type="PANTHER" id="PTHR30461:SF2">
    <property type="entry name" value="SERINE RECOMBINASE PINE-RELATED"/>
    <property type="match status" value="1"/>
</dbReference>
<dbReference type="Proteomes" id="UP001500880">
    <property type="component" value="Unassembled WGS sequence"/>
</dbReference>
<evidence type="ECO:0000259" key="3">
    <source>
        <dbReference type="PROSITE" id="PS51736"/>
    </source>
</evidence>
<feature type="domain" description="Resolvase/invertase-type recombinase catalytic" evidence="3">
    <location>
        <begin position="20"/>
        <end position="181"/>
    </location>
</feature>
<dbReference type="PROSITE" id="PS51737">
    <property type="entry name" value="RECOMBINASE_DNA_BIND"/>
    <property type="match status" value="1"/>
</dbReference>
<gene>
    <name evidence="5" type="ORF">GCM10008986_24740</name>
</gene>
<keyword evidence="2" id="KW-0233">DNA recombination</keyword>
<evidence type="ECO:0000259" key="4">
    <source>
        <dbReference type="PROSITE" id="PS51737"/>
    </source>
</evidence>